<evidence type="ECO:0000256" key="2">
    <source>
        <dbReference type="SAM" id="Phobius"/>
    </source>
</evidence>
<keyword evidence="4" id="KW-1185">Reference proteome</keyword>
<accession>A0ABV0KL54</accession>
<dbReference type="PANTHER" id="PTHR32309">
    <property type="entry name" value="TYROSINE-PROTEIN KINASE"/>
    <property type="match status" value="1"/>
</dbReference>
<comment type="caution">
    <text evidence="3">The sequence shown here is derived from an EMBL/GenBank/DDBJ whole genome shotgun (WGS) entry which is preliminary data.</text>
</comment>
<sequence length="468" mass="51488">MNEFPQLSQSLPLSAADRGRGLRYLAIAAAVNAAVWGLALYLLQDSPRLYTSLYSIVLSEQPSRTQANLPQLTANDRVEAAISRRENAKASYKLIATTDEVRRAAAASLGMTTAQFGMPQVEGVEGSGLINMGITGSTPEETQKKAQALYEAFQERLTQLRLQQSVELDTGFESSLGVVRKKLETAQLRLSDYKIRSGLASKEQIDQLARNIEALRRLRIEAIAQQRDATARSQQLSGNFKMSSELATEAFTLRADPLFQSFLREYSEATTQLAAVSSKFGPNHPVVVQATTRQATAESALRSRGQLLLGHPTDLTTIARLSTGSNAQETNPRETLFKDIVTHQVEQRGLTARVQELDQQLAQLEQRLNVLSQRSSTLEALDRDVQIAQSIFSSTLAGLQVDKSDVFGSYPLTQIVAEPNLPTTATIPRRTPLFIAAALISLIVTMGLFIAWLRQTSIKWRWVAASRS</sequence>
<reference evidence="3 4" key="1">
    <citation type="submission" date="2022-04" db="EMBL/GenBank/DDBJ databases">
        <title>Positive selection, recombination, and allopatry shape intraspecific diversity of widespread and dominant cyanobacteria.</title>
        <authorList>
            <person name="Wei J."/>
            <person name="Shu W."/>
            <person name="Hu C."/>
        </authorList>
    </citation>
    <scope>NUCLEOTIDE SEQUENCE [LARGE SCALE GENOMIC DNA]</scope>
    <source>
        <strain evidence="3 4">AS-A4</strain>
    </source>
</reference>
<proteinExistence type="predicted"/>
<keyword evidence="2" id="KW-1133">Transmembrane helix</keyword>
<keyword evidence="2" id="KW-0812">Transmembrane</keyword>
<evidence type="ECO:0008006" key="5">
    <source>
        <dbReference type="Google" id="ProtNLM"/>
    </source>
</evidence>
<dbReference type="InterPro" id="IPR050445">
    <property type="entry name" value="Bact_polysacc_biosynth/exp"/>
</dbReference>
<keyword evidence="2" id="KW-0472">Membrane</keyword>
<evidence type="ECO:0000313" key="4">
    <source>
        <dbReference type="Proteomes" id="UP001476950"/>
    </source>
</evidence>
<dbReference type="RefSeq" id="WP_190449616.1">
    <property type="nucleotide sequence ID" value="NZ_JAMPLM010000013.1"/>
</dbReference>
<protein>
    <recommendedName>
        <fullName evidence="5">Tyrosine kinase G-rich domain-containing protein</fullName>
    </recommendedName>
</protein>
<dbReference type="Proteomes" id="UP001476950">
    <property type="component" value="Unassembled WGS sequence"/>
</dbReference>
<gene>
    <name evidence="3" type="ORF">NDI38_15785</name>
</gene>
<name>A0ABV0KL54_9CYAN</name>
<feature type="coiled-coil region" evidence="1">
    <location>
        <begin position="347"/>
        <end position="381"/>
    </location>
</feature>
<feature type="transmembrane region" description="Helical" evidence="2">
    <location>
        <begin position="433"/>
        <end position="453"/>
    </location>
</feature>
<organism evidence="3 4">
    <name type="scientific">Stenomitos frigidus AS-A4</name>
    <dbReference type="NCBI Taxonomy" id="2933935"/>
    <lineage>
        <taxon>Bacteria</taxon>
        <taxon>Bacillati</taxon>
        <taxon>Cyanobacteriota</taxon>
        <taxon>Cyanophyceae</taxon>
        <taxon>Leptolyngbyales</taxon>
        <taxon>Leptolyngbyaceae</taxon>
        <taxon>Stenomitos</taxon>
    </lineage>
</organism>
<keyword evidence="1" id="KW-0175">Coiled coil</keyword>
<evidence type="ECO:0000256" key="1">
    <source>
        <dbReference type="SAM" id="Coils"/>
    </source>
</evidence>
<evidence type="ECO:0000313" key="3">
    <source>
        <dbReference type="EMBL" id="MEP1059900.1"/>
    </source>
</evidence>
<dbReference type="PANTHER" id="PTHR32309:SF13">
    <property type="entry name" value="FERRIC ENTEROBACTIN TRANSPORT PROTEIN FEPE"/>
    <property type="match status" value="1"/>
</dbReference>
<dbReference type="EMBL" id="JAMPLM010000013">
    <property type="protein sequence ID" value="MEP1059900.1"/>
    <property type="molecule type" value="Genomic_DNA"/>
</dbReference>
<feature type="transmembrane region" description="Helical" evidence="2">
    <location>
        <begin position="21"/>
        <end position="43"/>
    </location>
</feature>